<feature type="domain" description="Fimbrial-type adhesion" evidence="2">
    <location>
        <begin position="46"/>
        <end position="176"/>
    </location>
</feature>
<evidence type="ECO:0000313" key="4">
    <source>
        <dbReference type="Proteomes" id="UP001589792"/>
    </source>
</evidence>
<dbReference type="RefSeq" id="WP_380674166.1">
    <property type="nucleotide sequence ID" value="NZ_CP173186.1"/>
</dbReference>
<dbReference type="Gene3D" id="2.60.40.1090">
    <property type="entry name" value="Fimbrial-type adhesion domain"/>
    <property type="match status" value="1"/>
</dbReference>
<keyword evidence="4" id="KW-1185">Reference proteome</keyword>
<feature type="signal peptide" evidence="1">
    <location>
        <begin position="1"/>
        <end position="24"/>
    </location>
</feature>
<evidence type="ECO:0000259" key="2">
    <source>
        <dbReference type="Pfam" id="PF00419"/>
    </source>
</evidence>
<protein>
    <submittedName>
        <fullName evidence="3">Fimbrial protein</fullName>
    </submittedName>
</protein>
<comment type="caution">
    <text evidence="3">The sequence shown here is derived from an EMBL/GenBank/DDBJ whole genome shotgun (WGS) entry which is preliminary data.</text>
</comment>
<organism evidence="3 4">
    <name type="scientific">Serratia aquatilis</name>
    <dbReference type="NCBI Taxonomy" id="1737515"/>
    <lineage>
        <taxon>Bacteria</taxon>
        <taxon>Pseudomonadati</taxon>
        <taxon>Pseudomonadota</taxon>
        <taxon>Gammaproteobacteria</taxon>
        <taxon>Enterobacterales</taxon>
        <taxon>Yersiniaceae</taxon>
        <taxon>Serratia</taxon>
    </lineage>
</organism>
<evidence type="ECO:0000313" key="3">
    <source>
        <dbReference type="EMBL" id="MFC0226482.1"/>
    </source>
</evidence>
<dbReference type="InterPro" id="IPR036937">
    <property type="entry name" value="Adhesion_dom_fimbrial_sf"/>
</dbReference>
<feature type="chain" id="PRO_5047380609" evidence="1">
    <location>
        <begin position="25"/>
        <end position="178"/>
    </location>
</feature>
<name>A0ABV6EBV8_9GAMM</name>
<gene>
    <name evidence="3" type="ORF">ACFFJ3_08225</name>
</gene>
<dbReference type="Proteomes" id="UP001589792">
    <property type="component" value="Unassembled WGS sequence"/>
</dbReference>
<reference evidence="3 4" key="1">
    <citation type="submission" date="2024-09" db="EMBL/GenBank/DDBJ databases">
        <authorList>
            <person name="Sun Q."/>
            <person name="Mori K."/>
        </authorList>
    </citation>
    <scope>NUCLEOTIDE SEQUENCE [LARGE SCALE GENOMIC DNA]</scope>
    <source>
        <strain evidence="3 4">CCM 8626</strain>
    </source>
</reference>
<dbReference type="InterPro" id="IPR000259">
    <property type="entry name" value="Adhesion_dom_fimbrial"/>
</dbReference>
<accession>A0ABV6EBV8</accession>
<dbReference type="EMBL" id="JBHLXG010000005">
    <property type="protein sequence ID" value="MFC0226482.1"/>
    <property type="molecule type" value="Genomic_DNA"/>
</dbReference>
<proteinExistence type="predicted"/>
<keyword evidence="1" id="KW-0732">Signal</keyword>
<sequence length="178" mass="19375">MNRGCLLNKLLVLCLAVACFSVQAEQAEQGKRGTTFVFYWGYLLDEPQCIFTSQQSAQINFGDVQVSQVDGIKYAMRVDLPVKCRPGAVVYLKHLGTPSTFNNAAVQTNVENFAIELSLLNGSNGNFTPMPIGQRTFYNTNGTDIVNISLQAIPVKKAGAKLDTGSFNGVSTIQFDIP</sequence>
<dbReference type="SUPFAM" id="SSF49401">
    <property type="entry name" value="Bacterial adhesins"/>
    <property type="match status" value="1"/>
</dbReference>
<dbReference type="Pfam" id="PF00419">
    <property type="entry name" value="Fimbrial"/>
    <property type="match status" value="1"/>
</dbReference>
<evidence type="ECO:0000256" key="1">
    <source>
        <dbReference type="SAM" id="SignalP"/>
    </source>
</evidence>
<dbReference type="InterPro" id="IPR008966">
    <property type="entry name" value="Adhesion_dom_sf"/>
</dbReference>